<dbReference type="EMBL" id="MU273502">
    <property type="protein sequence ID" value="KAI0034376.1"/>
    <property type="molecule type" value="Genomic_DNA"/>
</dbReference>
<organism evidence="1 2">
    <name type="scientific">Vararia minispora EC-137</name>
    <dbReference type="NCBI Taxonomy" id="1314806"/>
    <lineage>
        <taxon>Eukaryota</taxon>
        <taxon>Fungi</taxon>
        <taxon>Dikarya</taxon>
        <taxon>Basidiomycota</taxon>
        <taxon>Agaricomycotina</taxon>
        <taxon>Agaricomycetes</taxon>
        <taxon>Russulales</taxon>
        <taxon>Lachnocladiaceae</taxon>
        <taxon>Vararia</taxon>
    </lineage>
</organism>
<comment type="caution">
    <text evidence="1">The sequence shown here is derived from an EMBL/GenBank/DDBJ whole genome shotgun (WGS) entry which is preliminary data.</text>
</comment>
<gene>
    <name evidence="1" type="ORF">K488DRAFT_84104</name>
</gene>
<reference evidence="1" key="1">
    <citation type="submission" date="2021-02" db="EMBL/GenBank/DDBJ databases">
        <authorList>
            <consortium name="DOE Joint Genome Institute"/>
            <person name="Ahrendt S."/>
            <person name="Looney B.P."/>
            <person name="Miyauchi S."/>
            <person name="Morin E."/>
            <person name="Drula E."/>
            <person name="Courty P.E."/>
            <person name="Chicoki N."/>
            <person name="Fauchery L."/>
            <person name="Kohler A."/>
            <person name="Kuo A."/>
            <person name="Labutti K."/>
            <person name="Pangilinan J."/>
            <person name="Lipzen A."/>
            <person name="Riley R."/>
            <person name="Andreopoulos W."/>
            <person name="He G."/>
            <person name="Johnson J."/>
            <person name="Barry K.W."/>
            <person name="Grigoriev I.V."/>
            <person name="Nagy L."/>
            <person name="Hibbett D."/>
            <person name="Henrissat B."/>
            <person name="Matheny P.B."/>
            <person name="Labbe J."/>
            <person name="Martin F."/>
        </authorList>
    </citation>
    <scope>NUCLEOTIDE SEQUENCE</scope>
    <source>
        <strain evidence="1">EC-137</strain>
    </source>
</reference>
<accession>A0ACB8QR57</accession>
<dbReference type="Proteomes" id="UP000814128">
    <property type="component" value="Unassembled WGS sequence"/>
</dbReference>
<reference evidence="1" key="2">
    <citation type="journal article" date="2022" name="New Phytol.">
        <title>Evolutionary transition to the ectomycorrhizal habit in the genomes of a hyperdiverse lineage of mushroom-forming fungi.</title>
        <authorList>
            <person name="Looney B."/>
            <person name="Miyauchi S."/>
            <person name="Morin E."/>
            <person name="Drula E."/>
            <person name="Courty P.E."/>
            <person name="Kohler A."/>
            <person name="Kuo A."/>
            <person name="LaButti K."/>
            <person name="Pangilinan J."/>
            <person name="Lipzen A."/>
            <person name="Riley R."/>
            <person name="Andreopoulos W."/>
            <person name="He G."/>
            <person name="Johnson J."/>
            <person name="Nolan M."/>
            <person name="Tritt A."/>
            <person name="Barry K.W."/>
            <person name="Grigoriev I.V."/>
            <person name="Nagy L.G."/>
            <person name="Hibbett D."/>
            <person name="Henrissat B."/>
            <person name="Matheny P.B."/>
            <person name="Labbe J."/>
            <person name="Martin F.M."/>
        </authorList>
    </citation>
    <scope>NUCLEOTIDE SEQUENCE</scope>
    <source>
        <strain evidence="1">EC-137</strain>
    </source>
</reference>
<keyword evidence="2" id="KW-1185">Reference proteome</keyword>
<protein>
    <submittedName>
        <fullName evidence="1">Uncharacterized protein</fullName>
    </submittedName>
</protein>
<sequence length="195" mass="20717">MRLAHFYSLLLAPYAAAQALSTFPATPLASLHFPAPSDAPEHADPGNLARGNQTGYNICNSTTEGPASLCQTSFVNDLSDFCLWAPQMPGSTIGNTEGDEVAWCTKKGHGTRLIPDGALQAVQLLKAPDYVIVSGLINQSFINIASDDSGGELDPHGQDLRGNPIGGLMYSTQFSNGQGPMQVIEWVNFMGSKYA</sequence>
<evidence type="ECO:0000313" key="2">
    <source>
        <dbReference type="Proteomes" id="UP000814128"/>
    </source>
</evidence>
<name>A0ACB8QR57_9AGAM</name>
<evidence type="ECO:0000313" key="1">
    <source>
        <dbReference type="EMBL" id="KAI0034376.1"/>
    </source>
</evidence>
<proteinExistence type="predicted"/>